<dbReference type="Pfam" id="PF01769">
    <property type="entry name" value="MgtE"/>
    <property type="match status" value="1"/>
</dbReference>
<comment type="function">
    <text evidence="8">Acts as a magnesium transporter.</text>
</comment>
<dbReference type="InterPro" id="IPR038076">
    <property type="entry name" value="MgtE_N_sf"/>
</dbReference>
<feature type="transmembrane region" description="Helical" evidence="8">
    <location>
        <begin position="430"/>
        <end position="453"/>
    </location>
</feature>
<gene>
    <name evidence="10" type="ORF">SAMN05216302_100264</name>
</gene>
<keyword evidence="4 8" id="KW-0812">Transmembrane</keyword>
<protein>
    <recommendedName>
        <fullName evidence="8">Magnesium transporter MgtE</fullName>
    </recommendedName>
</protein>
<dbReference type="Gene3D" id="1.25.60.10">
    <property type="entry name" value="MgtE N-terminal domain-like"/>
    <property type="match status" value="1"/>
</dbReference>
<dbReference type="NCBIfam" id="TIGR00400">
    <property type="entry name" value="mgtE"/>
    <property type="match status" value="1"/>
</dbReference>
<comment type="similarity">
    <text evidence="2 8">Belongs to the SLC41A transporter family.</text>
</comment>
<sequence length="454" mass="50822">MTEQEKAAPEASKLSLDQVFILLEQQDYDQLRLLLDQTHPGQLADLLEAMPPKKRRQLWDLISESQEAETLAFLHDEVRNSLIEEMQPEEVVAAAEQMDVNDLAYMIEELPEHIRQSIEEKLSDEIREHLETNLSFEEGTAGRLMSQDVITVRNDVTLEVVLRYLKLHEDLPEYTDGLMVIDREGFYQGKLLLNTVLTRNKNLLVKEVMNSQHQAILATTDEHDVTLFFEQFHFISAAVVDENNLLLGRIKLDDVIQILRAEADHALMGREGLDEEEDLFAPVINSTKRRTVWLGINLITAFLAAWVIGMYTDTLDKIVALAVLMPIVASMGGIAGSQTLTLTIRGLALDQITSGNRFWLARKEVMIGILNGMLWAVVIAFLSWVWFQDAGISLVIAAAITINLIAAAASGIAIPLILERMRIDPALSGAVILTTVTDVVGFMSFLGLATYFLL</sequence>
<dbReference type="InterPro" id="IPR006667">
    <property type="entry name" value="SLC41_membr_dom"/>
</dbReference>
<dbReference type="STRING" id="52441.SAMN05216302_100264"/>
<evidence type="ECO:0000256" key="8">
    <source>
        <dbReference type="RuleBase" id="RU362011"/>
    </source>
</evidence>
<evidence type="ECO:0000259" key="9">
    <source>
        <dbReference type="SMART" id="SM00924"/>
    </source>
</evidence>
<dbReference type="EMBL" id="FOSP01000002">
    <property type="protein sequence ID" value="SFK22465.1"/>
    <property type="molecule type" value="Genomic_DNA"/>
</dbReference>
<evidence type="ECO:0000256" key="3">
    <source>
        <dbReference type="ARBA" id="ARBA00022448"/>
    </source>
</evidence>
<feature type="transmembrane region" description="Helical" evidence="8">
    <location>
        <begin position="292"/>
        <end position="312"/>
    </location>
</feature>
<dbReference type="Gene3D" id="3.10.580.10">
    <property type="entry name" value="CBS-domain"/>
    <property type="match status" value="1"/>
</dbReference>
<dbReference type="InterPro" id="IPR036739">
    <property type="entry name" value="SLC41_membr_dom_sf"/>
</dbReference>
<dbReference type="GO" id="GO:0015095">
    <property type="term" value="F:magnesium ion transmembrane transporter activity"/>
    <property type="evidence" value="ECO:0007669"/>
    <property type="project" value="UniProtKB-UniRule"/>
</dbReference>
<proteinExistence type="inferred from homology"/>
<feature type="transmembrane region" description="Helical" evidence="8">
    <location>
        <begin position="365"/>
        <end position="386"/>
    </location>
</feature>
<name>A0A1I3XSE0_9PROT</name>
<feature type="transmembrane region" description="Helical" evidence="8">
    <location>
        <begin position="318"/>
        <end position="344"/>
    </location>
</feature>
<reference evidence="11" key="1">
    <citation type="submission" date="2016-10" db="EMBL/GenBank/DDBJ databases">
        <authorList>
            <person name="Varghese N."/>
            <person name="Submissions S."/>
        </authorList>
    </citation>
    <scope>NUCLEOTIDE SEQUENCE [LARGE SCALE GENOMIC DNA]</scope>
    <source>
        <strain evidence="11">Nm69</strain>
    </source>
</reference>
<evidence type="ECO:0000313" key="11">
    <source>
        <dbReference type="Proteomes" id="UP000199533"/>
    </source>
</evidence>
<evidence type="ECO:0000256" key="2">
    <source>
        <dbReference type="ARBA" id="ARBA00009749"/>
    </source>
</evidence>
<comment type="subcellular location">
    <subcellularLocation>
        <location evidence="8">Cell membrane</location>
        <topology evidence="8">Multi-pass membrane protein</topology>
    </subcellularLocation>
    <subcellularLocation>
        <location evidence="1">Membrane</location>
        <topology evidence="1">Multi-pass membrane protein</topology>
    </subcellularLocation>
</comment>
<dbReference type="RefSeq" id="WP_090696922.1">
    <property type="nucleotide sequence ID" value="NZ_FOSP01000002.1"/>
</dbReference>
<evidence type="ECO:0000313" key="10">
    <source>
        <dbReference type="EMBL" id="SFK22465.1"/>
    </source>
</evidence>
<dbReference type="PANTHER" id="PTHR43773:SF1">
    <property type="entry name" value="MAGNESIUM TRANSPORTER MGTE"/>
    <property type="match status" value="1"/>
</dbReference>
<dbReference type="InterPro" id="IPR006669">
    <property type="entry name" value="MgtE_transporter"/>
</dbReference>
<evidence type="ECO:0000256" key="5">
    <source>
        <dbReference type="ARBA" id="ARBA00022842"/>
    </source>
</evidence>
<evidence type="ECO:0000256" key="1">
    <source>
        <dbReference type="ARBA" id="ARBA00004141"/>
    </source>
</evidence>
<evidence type="ECO:0000256" key="6">
    <source>
        <dbReference type="ARBA" id="ARBA00022989"/>
    </source>
</evidence>
<dbReference type="OrthoDB" id="9790355at2"/>
<dbReference type="InterPro" id="IPR006668">
    <property type="entry name" value="Mg_transptr_MgtE_intracell_dom"/>
</dbReference>
<dbReference type="AlphaFoldDB" id="A0A1I3XSE0"/>
<feature type="domain" description="Magnesium transporter MgtE intracellular" evidence="9">
    <location>
        <begin position="38"/>
        <end position="141"/>
    </location>
</feature>
<keyword evidence="8" id="KW-0479">Metal-binding</keyword>
<keyword evidence="3 8" id="KW-0813">Transport</keyword>
<dbReference type="SMART" id="SM00924">
    <property type="entry name" value="MgtE_N"/>
    <property type="match status" value="1"/>
</dbReference>
<dbReference type="Proteomes" id="UP000199533">
    <property type="component" value="Unassembled WGS sequence"/>
</dbReference>
<keyword evidence="6 8" id="KW-1133">Transmembrane helix</keyword>
<comment type="subunit">
    <text evidence="8">Homodimer.</text>
</comment>
<dbReference type="PANTHER" id="PTHR43773">
    <property type="entry name" value="MAGNESIUM TRANSPORTER MGTE"/>
    <property type="match status" value="1"/>
</dbReference>
<dbReference type="SUPFAM" id="SSF161093">
    <property type="entry name" value="MgtE membrane domain-like"/>
    <property type="match status" value="1"/>
</dbReference>
<keyword evidence="11" id="KW-1185">Reference proteome</keyword>
<evidence type="ECO:0000256" key="4">
    <source>
        <dbReference type="ARBA" id="ARBA00022692"/>
    </source>
</evidence>
<keyword evidence="7 8" id="KW-0472">Membrane</keyword>
<accession>A0A1I3XSE0</accession>
<dbReference type="InterPro" id="IPR046342">
    <property type="entry name" value="CBS_dom_sf"/>
</dbReference>
<feature type="transmembrane region" description="Helical" evidence="8">
    <location>
        <begin position="392"/>
        <end position="418"/>
    </location>
</feature>
<dbReference type="Pfam" id="PF03448">
    <property type="entry name" value="MgtE_N"/>
    <property type="match status" value="1"/>
</dbReference>
<dbReference type="GO" id="GO:0046872">
    <property type="term" value="F:metal ion binding"/>
    <property type="evidence" value="ECO:0007669"/>
    <property type="project" value="UniProtKB-KW"/>
</dbReference>
<dbReference type="SUPFAM" id="SSF54631">
    <property type="entry name" value="CBS-domain pair"/>
    <property type="match status" value="1"/>
</dbReference>
<organism evidence="10 11">
    <name type="scientific">Nitrosomonas aestuarii</name>
    <dbReference type="NCBI Taxonomy" id="52441"/>
    <lineage>
        <taxon>Bacteria</taxon>
        <taxon>Pseudomonadati</taxon>
        <taxon>Pseudomonadota</taxon>
        <taxon>Betaproteobacteria</taxon>
        <taxon>Nitrosomonadales</taxon>
        <taxon>Nitrosomonadaceae</taxon>
        <taxon>Nitrosomonas</taxon>
    </lineage>
</organism>
<dbReference type="Gene3D" id="1.10.357.20">
    <property type="entry name" value="SLC41 divalent cation transporters, integral membrane domain"/>
    <property type="match status" value="1"/>
</dbReference>
<dbReference type="CDD" id="cd04606">
    <property type="entry name" value="CBS_pair_Mg_transporter"/>
    <property type="match status" value="1"/>
</dbReference>
<dbReference type="SUPFAM" id="SSF158791">
    <property type="entry name" value="MgtE N-terminal domain-like"/>
    <property type="match status" value="1"/>
</dbReference>
<evidence type="ECO:0000256" key="7">
    <source>
        <dbReference type="ARBA" id="ARBA00023136"/>
    </source>
</evidence>
<dbReference type="GO" id="GO:0005886">
    <property type="term" value="C:plasma membrane"/>
    <property type="evidence" value="ECO:0007669"/>
    <property type="project" value="UniProtKB-SubCell"/>
</dbReference>
<keyword evidence="5 8" id="KW-0460">Magnesium</keyword>
<keyword evidence="8" id="KW-1003">Cell membrane</keyword>